<dbReference type="Proteomes" id="UP000595703">
    <property type="component" value="Chromosome"/>
</dbReference>
<dbReference type="KEGG" id="arev:RVR_2715"/>
<evidence type="ECO:0000259" key="2">
    <source>
        <dbReference type="Pfam" id="PF00501"/>
    </source>
</evidence>
<keyword evidence="4" id="KW-1185">Reference proteome</keyword>
<comment type="similarity">
    <text evidence="1">Belongs to the ATP-dependent AMP-binding enzyme family.</text>
</comment>
<dbReference type="GO" id="GO:0070566">
    <property type="term" value="F:adenylyltransferase activity"/>
    <property type="evidence" value="ECO:0007669"/>
    <property type="project" value="TreeGrafter"/>
</dbReference>
<gene>
    <name evidence="3" type="ORF">RVR_2715</name>
</gene>
<dbReference type="InterPro" id="IPR000873">
    <property type="entry name" value="AMP-dep_synth/lig_dom"/>
</dbReference>
<feature type="domain" description="AMP-dependent synthetase/ligase" evidence="2">
    <location>
        <begin position="26"/>
        <end position="407"/>
    </location>
</feature>
<dbReference type="GO" id="GO:0006633">
    <property type="term" value="P:fatty acid biosynthetic process"/>
    <property type="evidence" value="ECO:0007669"/>
    <property type="project" value="TreeGrafter"/>
</dbReference>
<dbReference type="EMBL" id="AP018365">
    <property type="protein sequence ID" value="BBA97115.1"/>
    <property type="molecule type" value="Genomic_DNA"/>
</dbReference>
<dbReference type="Pfam" id="PF00501">
    <property type="entry name" value="AMP-binding"/>
    <property type="match status" value="1"/>
</dbReference>
<dbReference type="InterPro" id="IPR045851">
    <property type="entry name" value="AMP-bd_C_sf"/>
</dbReference>
<protein>
    <submittedName>
        <fullName evidence="3">Putative AMP-dependent synthetase and ligase</fullName>
    </submittedName>
</protein>
<organism evidence="3 4">
    <name type="scientific">Actinacidiphila reveromycinica</name>
    <dbReference type="NCBI Taxonomy" id="659352"/>
    <lineage>
        <taxon>Bacteria</taxon>
        <taxon>Bacillati</taxon>
        <taxon>Actinomycetota</taxon>
        <taxon>Actinomycetes</taxon>
        <taxon>Kitasatosporales</taxon>
        <taxon>Streptomycetaceae</taxon>
        <taxon>Actinacidiphila</taxon>
    </lineage>
</organism>
<sequence length="545" mass="57616">MELMSILGWLSAPSPGRGVWFAGERDGWERVEYAELAEDARRVAADLAARGVGGGDVVAIALPGSRDGLAALFGAWAAGCCATMLPVPGYGAGAEYTAHTAAILDQARPAVTFADAESAPLLEGVTQVSEVRRDAAEPAELREPGRVAVLQFTSGTTRSPRAIQVTWDNIVANFAVLYRWMEWKDGDGMASWLPFNHDMGLLACVMTAARQGDLWLMRPDQFIRGPERWLSCLGTGKAAHAGAPSFGFGYVARRLRPEQWAKLDLSGWRSAIVGGEVPDPGALRAFAAAAAPSGFDPAVIHPAYGLAENTSAVTAGAVGRPGRVARPDWAKMQFGEPVDVLETGLLLPPPGAVTPEAGDGTGWLAGQGWPLPVDGVEVEIADADGKALPEGSLGEIVISGRSVTDGYVGEEPFEGVLRTGDAGFVHDGDLYVLGRMGDSLKVRARTVYVEDLEFKAREAAGLNRLAVVSMSDAGRPGIAVFAEAEPGPWADKVTQALRTELGPDPEIAVIVGEHGLIRRTSSGKPQRRAMWQLWSAGKLPGTRLV</sequence>
<name>A0A7U3VMY3_9ACTN</name>
<dbReference type="Gene3D" id="3.30.300.30">
    <property type="match status" value="1"/>
</dbReference>
<dbReference type="GO" id="GO:0005886">
    <property type="term" value="C:plasma membrane"/>
    <property type="evidence" value="ECO:0007669"/>
    <property type="project" value="TreeGrafter"/>
</dbReference>
<evidence type="ECO:0000256" key="1">
    <source>
        <dbReference type="ARBA" id="ARBA00006432"/>
    </source>
</evidence>
<accession>A0A7U3VMY3</accession>
<dbReference type="InterPro" id="IPR042099">
    <property type="entry name" value="ANL_N_sf"/>
</dbReference>
<dbReference type="Gene3D" id="3.40.50.12780">
    <property type="entry name" value="N-terminal domain of ligase-like"/>
    <property type="match status" value="1"/>
</dbReference>
<dbReference type="AlphaFoldDB" id="A0A7U3VMY3"/>
<dbReference type="PANTHER" id="PTHR22754">
    <property type="entry name" value="DISCO-INTERACTING PROTEIN 2 DIP2 -RELATED"/>
    <property type="match status" value="1"/>
</dbReference>
<reference evidence="3 4" key="4">
    <citation type="journal article" date="2020" name="Sci. Rep.">
        <title>beta-carboline chemical signals induce reveromycin production through a LuxR family regulator in Streptomyces sp. SN-593.</title>
        <authorList>
            <person name="Panthee S."/>
            <person name="Kito N."/>
            <person name="Hayashi T."/>
            <person name="Shimizu T."/>
            <person name="Ishikawa J."/>
            <person name="Hamamoto H."/>
            <person name="Osada H."/>
            <person name="Takahashi S."/>
        </authorList>
    </citation>
    <scope>NUCLEOTIDE SEQUENCE [LARGE SCALE GENOMIC DNA]</scope>
    <source>
        <strain evidence="3 4">SN-593</strain>
    </source>
</reference>
<dbReference type="PANTHER" id="PTHR22754:SF32">
    <property type="entry name" value="DISCO-INTERACTING PROTEIN 2"/>
    <property type="match status" value="1"/>
</dbReference>
<keyword evidence="3" id="KW-0436">Ligase</keyword>
<reference evidence="3 4" key="3">
    <citation type="journal article" date="2011" name="Nat. Chem. Biol.">
        <title>Reveromycin A biosynthesis uses RevG and RevJ for stereospecific spiroacetal formation.</title>
        <authorList>
            <person name="Takahashi S."/>
            <person name="Toyoda A."/>
            <person name="Sekiyama Y."/>
            <person name="Takagi H."/>
            <person name="Nogawa T."/>
            <person name="Uramoto M."/>
            <person name="Suzuki R."/>
            <person name="Koshino H."/>
            <person name="Kumano T."/>
            <person name="Panthee S."/>
            <person name="Dairi T."/>
            <person name="Ishikawa J."/>
            <person name="Ikeda H."/>
            <person name="Sakaki Y."/>
            <person name="Osada H."/>
        </authorList>
    </citation>
    <scope>NUCLEOTIDE SEQUENCE [LARGE SCALE GENOMIC DNA]</scope>
    <source>
        <strain evidence="3 4">SN-593</strain>
    </source>
</reference>
<evidence type="ECO:0000313" key="3">
    <source>
        <dbReference type="EMBL" id="BBA97115.1"/>
    </source>
</evidence>
<reference evidence="3 4" key="2">
    <citation type="journal article" date="2011" name="J. Antibiot.">
        <title>Furaquinocins I and J: novel polyketide isoprenoid hybrid compounds from Streptomyces reveromyceticus SN-593.</title>
        <authorList>
            <person name="Panthee S."/>
            <person name="Takahashi S."/>
            <person name="Takagi H."/>
            <person name="Nogawa T."/>
            <person name="Oowada E."/>
            <person name="Uramoto M."/>
            <person name="Osada H."/>
        </authorList>
    </citation>
    <scope>NUCLEOTIDE SEQUENCE [LARGE SCALE GENOMIC DNA]</scope>
    <source>
        <strain evidence="3 4">SN-593</strain>
    </source>
</reference>
<dbReference type="GO" id="GO:0016874">
    <property type="term" value="F:ligase activity"/>
    <property type="evidence" value="ECO:0007669"/>
    <property type="project" value="UniProtKB-KW"/>
</dbReference>
<dbReference type="SUPFAM" id="SSF56801">
    <property type="entry name" value="Acetyl-CoA synthetase-like"/>
    <property type="match status" value="1"/>
</dbReference>
<reference evidence="3 4" key="1">
    <citation type="journal article" date="2010" name="J. Bacteriol.">
        <title>Biochemical characterization of a novel indole prenyltransferase from Streptomyces sp. SN-593.</title>
        <authorList>
            <person name="Takahashi S."/>
            <person name="Takagi H."/>
            <person name="Toyoda A."/>
            <person name="Uramoto M."/>
            <person name="Nogawa T."/>
            <person name="Ueki M."/>
            <person name="Sakaki Y."/>
            <person name="Osada H."/>
        </authorList>
    </citation>
    <scope>NUCLEOTIDE SEQUENCE [LARGE SCALE GENOMIC DNA]</scope>
    <source>
        <strain evidence="3 4">SN-593</strain>
    </source>
</reference>
<evidence type="ECO:0000313" key="4">
    <source>
        <dbReference type="Proteomes" id="UP000595703"/>
    </source>
</evidence>
<proteinExistence type="inferred from homology"/>